<accession>A0ABP3H869</accession>
<evidence type="ECO:0000313" key="2">
    <source>
        <dbReference type="EMBL" id="GAA0363150.1"/>
    </source>
</evidence>
<dbReference type="PROSITE" id="PS51257">
    <property type="entry name" value="PROKAR_LIPOPROTEIN"/>
    <property type="match status" value="1"/>
</dbReference>
<organism evidence="2 3">
    <name type="scientific">Streptomyces blastmyceticus</name>
    <dbReference type="NCBI Taxonomy" id="68180"/>
    <lineage>
        <taxon>Bacteria</taxon>
        <taxon>Bacillati</taxon>
        <taxon>Actinomycetota</taxon>
        <taxon>Actinomycetes</taxon>
        <taxon>Kitasatosporales</taxon>
        <taxon>Streptomycetaceae</taxon>
        <taxon>Streptomyces</taxon>
    </lineage>
</organism>
<keyword evidence="1" id="KW-0732">Signal</keyword>
<sequence>MRIAQKVLTGIAAASLACAGLLGVSAGPTQAVGTSQTRSVAASSLQINRDKWSVYTTFFNRNGEDVPLRDGDLTFGYRHIQDKHPMNDASLIGWIDSTLKDGDYRDDKNDHTTIVVRDRTASGRMFRVVYSEREAPDGRPVGIITAFLE</sequence>
<dbReference type="RefSeq" id="WP_344120465.1">
    <property type="nucleotide sequence ID" value="NZ_BAAABW010000025.1"/>
</dbReference>
<protein>
    <submittedName>
        <fullName evidence="2">Uncharacterized protein</fullName>
    </submittedName>
</protein>
<name>A0ABP3H869_9ACTN</name>
<keyword evidence="3" id="KW-1185">Reference proteome</keyword>
<feature type="signal peptide" evidence="1">
    <location>
        <begin position="1"/>
        <end position="19"/>
    </location>
</feature>
<feature type="chain" id="PRO_5045392363" evidence="1">
    <location>
        <begin position="20"/>
        <end position="149"/>
    </location>
</feature>
<evidence type="ECO:0000256" key="1">
    <source>
        <dbReference type="SAM" id="SignalP"/>
    </source>
</evidence>
<proteinExistence type="predicted"/>
<comment type="caution">
    <text evidence="2">The sequence shown here is derived from an EMBL/GenBank/DDBJ whole genome shotgun (WGS) entry which is preliminary data.</text>
</comment>
<reference evidence="3" key="1">
    <citation type="journal article" date="2019" name="Int. J. Syst. Evol. Microbiol.">
        <title>The Global Catalogue of Microorganisms (GCM) 10K type strain sequencing project: providing services to taxonomists for standard genome sequencing and annotation.</title>
        <authorList>
            <consortium name="The Broad Institute Genomics Platform"/>
            <consortium name="The Broad Institute Genome Sequencing Center for Infectious Disease"/>
            <person name="Wu L."/>
            <person name="Ma J."/>
        </authorList>
    </citation>
    <scope>NUCLEOTIDE SEQUENCE [LARGE SCALE GENOMIC DNA]</scope>
    <source>
        <strain evidence="3">JCM 4565</strain>
    </source>
</reference>
<evidence type="ECO:0000313" key="3">
    <source>
        <dbReference type="Proteomes" id="UP001500063"/>
    </source>
</evidence>
<dbReference type="Proteomes" id="UP001500063">
    <property type="component" value="Unassembled WGS sequence"/>
</dbReference>
<dbReference type="EMBL" id="BAAABW010000025">
    <property type="protein sequence ID" value="GAA0363150.1"/>
    <property type="molecule type" value="Genomic_DNA"/>
</dbReference>
<gene>
    <name evidence="2" type="ORF">GCM10010319_46130</name>
</gene>